<feature type="binding site" evidence="6">
    <location>
        <position position="242"/>
    </location>
    <ligand>
        <name>NAD(+)</name>
        <dbReference type="ChEBI" id="CHEBI:57540"/>
    </ligand>
</feature>
<dbReference type="AlphaFoldDB" id="A0A521DGG8"/>
<evidence type="ECO:0000313" key="7">
    <source>
        <dbReference type="EMBL" id="SMO70675.1"/>
    </source>
</evidence>
<dbReference type="SUPFAM" id="SSF111331">
    <property type="entry name" value="NAD kinase/diacylglycerol kinase-like"/>
    <property type="match status" value="1"/>
</dbReference>
<dbReference type="EC" id="2.7.1.23" evidence="6"/>
<feature type="active site" description="Proton acceptor" evidence="6">
    <location>
        <position position="72"/>
    </location>
</feature>
<accession>A0A521DGG8</accession>
<dbReference type="InterPro" id="IPR002504">
    <property type="entry name" value="NADK"/>
</dbReference>
<comment type="subcellular location">
    <subcellularLocation>
        <location evidence="6">Cytoplasm</location>
    </subcellularLocation>
</comment>
<dbReference type="Gene3D" id="2.60.200.30">
    <property type="entry name" value="Probable inorganic polyphosphate/atp-NAD kinase, domain 2"/>
    <property type="match status" value="1"/>
</dbReference>
<dbReference type="GO" id="GO:0006741">
    <property type="term" value="P:NADP+ biosynthetic process"/>
    <property type="evidence" value="ECO:0007669"/>
    <property type="project" value="UniProtKB-UniRule"/>
</dbReference>
<comment type="catalytic activity">
    <reaction evidence="5 6">
        <text>NAD(+) + ATP = ADP + NADP(+) + H(+)</text>
        <dbReference type="Rhea" id="RHEA:18629"/>
        <dbReference type="ChEBI" id="CHEBI:15378"/>
        <dbReference type="ChEBI" id="CHEBI:30616"/>
        <dbReference type="ChEBI" id="CHEBI:57540"/>
        <dbReference type="ChEBI" id="CHEBI:58349"/>
        <dbReference type="ChEBI" id="CHEBI:456216"/>
        <dbReference type="EC" id="2.7.1.23"/>
    </reaction>
</comment>
<dbReference type="Pfam" id="PF20143">
    <property type="entry name" value="NAD_kinase_C"/>
    <property type="match status" value="1"/>
</dbReference>
<dbReference type="PANTHER" id="PTHR20275:SF0">
    <property type="entry name" value="NAD KINASE"/>
    <property type="match status" value="1"/>
</dbReference>
<dbReference type="PANTHER" id="PTHR20275">
    <property type="entry name" value="NAD KINASE"/>
    <property type="match status" value="1"/>
</dbReference>
<dbReference type="OrthoDB" id="9774737at2"/>
<keyword evidence="6" id="KW-0067">ATP-binding</keyword>
<dbReference type="RefSeq" id="WP_142714821.1">
    <property type="nucleotide sequence ID" value="NZ_FXTH01000010.1"/>
</dbReference>
<dbReference type="GO" id="GO:0046872">
    <property type="term" value="F:metal ion binding"/>
    <property type="evidence" value="ECO:0007669"/>
    <property type="project" value="UniProtKB-UniRule"/>
</dbReference>
<dbReference type="InterPro" id="IPR017437">
    <property type="entry name" value="ATP-NAD_kinase_PpnK-typ_C"/>
</dbReference>
<gene>
    <name evidence="6" type="primary">nadK</name>
    <name evidence="7" type="ORF">SAMN06265218_11044</name>
</gene>
<name>A0A521DGG8_9BACT</name>
<keyword evidence="2 6" id="KW-0418">Kinase</keyword>
<keyword evidence="3 6" id="KW-0521">NADP</keyword>
<dbReference type="InterPro" id="IPR017438">
    <property type="entry name" value="ATP-NAD_kinase_N"/>
</dbReference>
<feature type="binding site" evidence="6">
    <location>
        <begin position="142"/>
        <end position="143"/>
    </location>
    <ligand>
        <name>NAD(+)</name>
        <dbReference type="ChEBI" id="CHEBI:57540"/>
    </ligand>
</feature>
<keyword evidence="6" id="KW-0547">Nucleotide-binding</keyword>
<dbReference type="Proteomes" id="UP000317593">
    <property type="component" value="Unassembled WGS sequence"/>
</dbReference>
<evidence type="ECO:0000256" key="3">
    <source>
        <dbReference type="ARBA" id="ARBA00022857"/>
    </source>
</evidence>
<comment type="cofactor">
    <cofactor evidence="6">
        <name>a divalent metal cation</name>
        <dbReference type="ChEBI" id="CHEBI:60240"/>
    </cofactor>
</comment>
<evidence type="ECO:0000256" key="5">
    <source>
        <dbReference type="ARBA" id="ARBA00047925"/>
    </source>
</evidence>
<protein>
    <recommendedName>
        <fullName evidence="6">NAD kinase</fullName>
        <ecNumber evidence="6">2.7.1.23</ecNumber>
    </recommendedName>
    <alternativeName>
        <fullName evidence="6">ATP-dependent NAD kinase</fullName>
    </alternativeName>
</protein>
<organism evidence="7 8">
    <name type="scientific">Fodinibius sediminis</name>
    <dbReference type="NCBI Taxonomy" id="1214077"/>
    <lineage>
        <taxon>Bacteria</taxon>
        <taxon>Pseudomonadati</taxon>
        <taxon>Balneolota</taxon>
        <taxon>Balneolia</taxon>
        <taxon>Balneolales</taxon>
        <taxon>Balneolaceae</taxon>
        <taxon>Fodinibius</taxon>
    </lineage>
</organism>
<dbReference type="EMBL" id="FXTH01000010">
    <property type="protein sequence ID" value="SMO70675.1"/>
    <property type="molecule type" value="Genomic_DNA"/>
</dbReference>
<dbReference type="Pfam" id="PF01513">
    <property type="entry name" value="NAD_kinase"/>
    <property type="match status" value="1"/>
</dbReference>
<evidence type="ECO:0000256" key="2">
    <source>
        <dbReference type="ARBA" id="ARBA00022777"/>
    </source>
</evidence>
<sequence length="290" mass="32847">MKLAVIANPRKYSVKESFIDILSWADSHDVKIIFCSELQELYRGEEHPSAVVTDSEQAAIDQADIIIAVGGDGTMLYTARLMKNIQKPILGVNSGRLGFMAYTQKENITQALDNLKEGHYRIDKRYLLEAEDHKGTIYHALNEFLFAKKDSTSMVTVSAEYDDMFINNYWADGLIVASPTGSTAYNLSSSGPIVMPNTNVMVLTPINPHTLTTRPLVLPSNKSLKIKVQKQDHEVLFSYDGQIKEITSYPFEVNIKRSNFTIDLIELPNQSYFDTLRHKLMWGMDSRERL</sequence>
<feature type="binding site" evidence="6">
    <location>
        <position position="172"/>
    </location>
    <ligand>
        <name>NAD(+)</name>
        <dbReference type="ChEBI" id="CHEBI:57540"/>
    </ligand>
</feature>
<evidence type="ECO:0000256" key="1">
    <source>
        <dbReference type="ARBA" id="ARBA00022679"/>
    </source>
</evidence>
<evidence type="ECO:0000256" key="6">
    <source>
        <dbReference type="HAMAP-Rule" id="MF_00361"/>
    </source>
</evidence>
<feature type="binding site" evidence="6">
    <location>
        <begin position="183"/>
        <end position="188"/>
    </location>
    <ligand>
        <name>NAD(+)</name>
        <dbReference type="ChEBI" id="CHEBI:57540"/>
    </ligand>
</feature>
<evidence type="ECO:0000313" key="8">
    <source>
        <dbReference type="Proteomes" id="UP000317593"/>
    </source>
</evidence>
<feature type="binding site" evidence="6">
    <location>
        <begin position="72"/>
        <end position="73"/>
    </location>
    <ligand>
        <name>NAD(+)</name>
        <dbReference type="ChEBI" id="CHEBI:57540"/>
    </ligand>
</feature>
<comment type="function">
    <text evidence="6">Involved in the regulation of the intracellular balance of NAD and NADP, and is a key enzyme in the biosynthesis of NADP. Catalyzes specifically the phosphorylation on 2'-hydroxyl of the adenosine moiety of NAD to yield NADP.</text>
</comment>
<keyword evidence="4 6" id="KW-0520">NAD</keyword>
<dbReference type="GO" id="GO:0003951">
    <property type="term" value="F:NAD+ kinase activity"/>
    <property type="evidence" value="ECO:0007669"/>
    <property type="project" value="UniProtKB-UniRule"/>
</dbReference>
<comment type="similarity">
    <text evidence="6">Belongs to the NAD kinase family.</text>
</comment>
<keyword evidence="1 6" id="KW-0808">Transferase</keyword>
<evidence type="ECO:0000256" key="4">
    <source>
        <dbReference type="ARBA" id="ARBA00023027"/>
    </source>
</evidence>
<dbReference type="Gene3D" id="3.40.50.10330">
    <property type="entry name" value="Probable inorganic polyphosphate/atp-NAD kinase, domain 1"/>
    <property type="match status" value="1"/>
</dbReference>
<dbReference type="GO" id="GO:0051287">
    <property type="term" value="F:NAD binding"/>
    <property type="evidence" value="ECO:0007669"/>
    <property type="project" value="UniProtKB-ARBA"/>
</dbReference>
<keyword evidence="8" id="KW-1185">Reference proteome</keyword>
<comment type="caution">
    <text evidence="6">Lacks conserved residue(s) required for the propagation of feature annotation.</text>
</comment>
<proteinExistence type="inferred from homology"/>
<keyword evidence="6" id="KW-0963">Cytoplasm</keyword>
<dbReference type="GO" id="GO:0005524">
    <property type="term" value="F:ATP binding"/>
    <property type="evidence" value="ECO:0007669"/>
    <property type="project" value="UniProtKB-KW"/>
</dbReference>
<dbReference type="GO" id="GO:0019674">
    <property type="term" value="P:NAD+ metabolic process"/>
    <property type="evidence" value="ECO:0007669"/>
    <property type="project" value="InterPro"/>
</dbReference>
<dbReference type="HAMAP" id="MF_00361">
    <property type="entry name" value="NAD_kinase"/>
    <property type="match status" value="1"/>
</dbReference>
<dbReference type="InterPro" id="IPR016064">
    <property type="entry name" value="NAD/diacylglycerol_kinase_sf"/>
</dbReference>
<reference evidence="7 8" key="1">
    <citation type="submission" date="2017-05" db="EMBL/GenBank/DDBJ databases">
        <authorList>
            <person name="Varghese N."/>
            <person name="Submissions S."/>
        </authorList>
    </citation>
    <scope>NUCLEOTIDE SEQUENCE [LARGE SCALE GENOMIC DNA]</scope>
    <source>
        <strain evidence="7 8">DSM 21194</strain>
    </source>
</reference>
<dbReference type="GO" id="GO:0005737">
    <property type="term" value="C:cytoplasm"/>
    <property type="evidence" value="ECO:0007669"/>
    <property type="project" value="UniProtKB-SubCell"/>
</dbReference>